<dbReference type="Pfam" id="PF08241">
    <property type="entry name" value="Methyltransf_11"/>
    <property type="match status" value="1"/>
</dbReference>
<keyword evidence="2" id="KW-0808">Transferase</keyword>
<evidence type="ECO:0000313" key="2">
    <source>
        <dbReference type="EMBL" id="PVY61780.1"/>
    </source>
</evidence>
<dbReference type="GO" id="GO:0032259">
    <property type="term" value="P:methylation"/>
    <property type="evidence" value="ECO:0007669"/>
    <property type="project" value="UniProtKB-KW"/>
</dbReference>
<keyword evidence="3" id="KW-1185">Reference proteome</keyword>
<dbReference type="InterPro" id="IPR029063">
    <property type="entry name" value="SAM-dependent_MTases_sf"/>
</dbReference>
<dbReference type="Proteomes" id="UP000246145">
    <property type="component" value="Unassembled WGS sequence"/>
</dbReference>
<dbReference type="EMBL" id="QEKO01000003">
    <property type="protein sequence ID" value="PVY61780.1"/>
    <property type="molecule type" value="Genomic_DNA"/>
</dbReference>
<feature type="domain" description="Methyltransferase type 11" evidence="1">
    <location>
        <begin position="51"/>
        <end position="146"/>
    </location>
</feature>
<keyword evidence="2" id="KW-0489">Methyltransferase</keyword>
<organism evidence="2 3">
    <name type="scientific">Pusillimonas noertemannii</name>
    <dbReference type="NCBI Taxonomy" id="305977"/>
    <lineage>
        <taxon>Bacteria</taxon>
        <taxon>Pseudomonadati</taxon>
        <taxon>Pseudomonadota</taxon>
        <taxon>Betaproteobacteria</taxon>
        <taxon>Burkholderiales</taxon>
        <taxon>Alcaligenaceae</taxon>
        <taxon>Pusillimonas</taxon>
    </lineage>
</organism>
<name>A0A2U1CL87_9BURK</name>
<dbReference type="Gene3D" id="3.40.50.150">
    <property type="entry name" value="Vaccinia Virus protein VP39"/>
    <property type="match status" value="1"/>
</dbReference>
<reference evidence="2 3" key="1">
    <citation type="submission" date="2018-04" db="EMBL/GenBank/DDBJ databases">
        <title>Genomic Encyclopedia of Type Strains, Phase IV (KMG-IV): sequencing the most valuable type-strain genomes for metagenomic binning, comparative biology and taxonomic classification.</title>
        <authorList>
            <person name="Goeker M."/>
        </authorList>
    </citation>
    <scope>NUCLEOTIDE SEQUENCE [LARGE SCALE GENOMIC DNA]</scope>
    <source>
        <strain evidence="2 3">DSM 10065</strain>
    </source>
</reference>
<dbReference type="InterPro" id="IPR013216">
    <property type="entry name" value="Methyltransf_11"/>
</dbReference>
<dbReference type="RefSeq" id="WP_017522701.1">
    <property type="nucleotide sequence ID" value="NZ_JACCEX010000003.1"/>
</dbReference>
<protein>
    <submittedName>
        <fullName evidence="2">Methyltransferase family protein</fullName>
    </submittedName>
</protein>
<dbReference type="CDD" id="cd02440">
    <property type="entry name" value="AdoMet_MTases"/>
    <property type="match status" value="1"/>
</dbReference>
<evidence type="ECO:0000259" key="1">
    <source>
        <dbReference type="Pfam" id="PF08241"/>
    </source>
</evidence>
<comment type="caution">
    <text evidence="2">The sequence shown here is derived from an EMBL/GenBank/DDBJ whole genome shotgun (WGS) entry which is preliminary data.</text>
</comment>
<dbReference type="STRING" id="1231391.GCA_000308195_00323"/>
<dbReference type="GO" id="GO:0008757">
    <property type="term" value="F:S-adenosylmethionine-dependent methyltransferase activity"/>
    <property type="evidence" value="ECO:0007669"/>
    <property type="project" value="InterPro"/>
</dbReference>
<sequence length="258" mass="28175">MQTDHSETVQAQFDSQAQAYLQSAVHAGGPDLLRAGELISQSIPAASGRFLDVGCGAGHLSFAVAGALASVVAVDPSPNMLATVQRAANEKGLANIQTVQAGAESMPFDGGCFCVVASRYSAHHWFDLPEALKEMRRVVKPGGYLLMIDIEGDENPLVDTHLQAIEVLRDRSHVRDRSPSEWGRLIMDAGFSAIQHQNWITRLAFQPWVTRMRTSPERIAMIRTVQQEAPAEVRQALAIEGDGSFSMKTGLWWARAPR</sequence>
<dbReference type="OrthoDB" id="529208at2"/>
<evidence type="ECO:0000313" key="3">
    <source>
        <dbReference type="Proteomes" id="UP000246145"/>
    </source>
</evidence>
<dbReference type="AlphaFoldDB" id="A0A2U1CL87"/>
<accession>A0A2U1CL87</accession>
<dbReference type="InterPro" id="IPR050508">
    <property type="entry name" value="Methyltransf_Superfamily"/>
</dbReference>
<proteinExistence type="predicted"/>
<dbReference type="SUPFAM" id="SSF53335">
    <property type="entry name" value="S-adenosyl-L-methionine-dependent methyltransferases"/>
    <property type="match status" value="1"/>
</dbReference>
<dbReference type="PANTHER" id="PTHR42912:SF93">
    <property type="entry name" value="N6-ADENOSINE-METHYLTRANSFERASE TMT1A"/>
    <property type="match status" value="1"/>
</dbReference>
<dbReference type="PANTHER" id="PTHR42912">
    <property type="entry name" value="METHYLTRANSFERASE"/>
    <property type="match status" value="1"/>
</dbReference>
<gene>
    <name evidence="2" type="ORF">C7440_2513</name>
</gene>